<dbReference type="Pfam" id="PF03776">
    <property type="entry name" value="MinE"/>
    <property type="match status" value="1"/>
</dbReference>
<reference evidence="4 5" key="1">
    <citation type="submission" date="2020-01" db="EMBL/GenBank/DDBJ databases">
        <title>Anaeroalcalibacter tamaniensis gen. nov., sp. nov., moderately halophilic strictly anaerobic fermenter bacterium from mud volcano of Taman peninsula.</title>
        <authorList>
            <person name="Frolova A."/>
            <person name="Merkel A.Y."/>
            <person name="Slobodkin A.I."/>
        </authorList>
    </citation>
    <scope>NUCLEOTIDE SEQUENCE [LARGE SCALE GENOMIC DNA]</scope>
    <source>
        <strain evidence="4 5">F-3ap</strain>
    </source>
</reference>
<sequence>MFDFFTRKGKSKSVAKDRLKLVLIHDRANCSTEVLELMRADIIRTISKYMEIDEEALEFKVGTTKSDTSENLVPALFANIPIKSVKRQEVL</sequence>
<proteinExistence type="inferred from homology"/>
<evidence type="ECO:0000256" key="2">
    <source>
        <dbReference type="ARBA" id="ARBA00025265"/>
    </source>
</evidence>
<dbReference type="Gene3D" id="3.30.1070.10">
    <property type="entry name" value="Cell division topological specificity factor MinE"/>
    <property type="match status" value="1"/>
</dbReference>
<dbReference type="RefSeq" id="WP_162370667.1">
    <property type="nucleotide sequence ID" value="NZ_JAAEEH010000024.1"/>
</dbReference>
<evidence type="ECO:0000313" key="4">
    <source>
        <dbReference type="EMBL" id="NDL67945.1"/>
    </source>
</evidence>
<keyword evidence="3" id="KW-0131">Cell cycle</keyword>
<evidence type="ECO:0000256" key="3">
    <source>
        <dbReference type="HAMAP-Rule" id="MF_00262"/>
    </source>
</evidence>
<dbReference type="EMBL" id="JAAEEH010000024">
    <property type="protein sequence ID" value="NDL67945.1"/>
    <property type="molecule type" value="Genomic_DNA"/>
</dbReference>
<organism evidence="4 5">
    <name type="scientific">Anaerotalea alkaliphila</name>
    <dbReference type="NCBI Taxonomy" id="2662126"/>
    <lineage>
        <taxon>Bacteria</taxon>
        <taxon>Bacillati</taxon>
        <taxon>Bacillota</taxon>
        <taxon>Clostridia</taxon>
        <taxon>Eubacteriales</taxon>
        <taxon>Anaerotalea</taxon>
    </lineage>
</organism>
<name>A0A7X5HWI6_9FIRM</name>
<comment type="similarity">
    <text evidence="1 3">Belongs to the MinE family.</text>
</comment>
<accession>A0A7X5HWI6</accession>
<dbReference type="HAMAP" id="MF_00262">
    <property type="entry name" value="MinE"/>
    <property type="match status" value="1"/>
</dbReference>
<dbReference type="GO" id="GO:0051301">
    <property type="term" value="P:cell division"/>
    <property type="evidence" value="ECO:0007669"/>
    <property type="project" value="UniProtKB-KW"/>
</dbReference>
<dbReference type="GO" id="GO:0032955">
    <property type="term" value="P:regulation of division septum assembly"/>
    <property type="evidence" value="ECO:0007669"/>
    <property type="project" value="InterPro"/>
</dbReference>
<evidence type="ECO:0000313" key="5">
    <source>
        <dbReference type="Proteomes" id="UP000461585"/>
    </source>
</evidence>
<comment type="caution">
    <text evidence="4">The sequence shown here is derived from an EMBL/GenBank/DDBJ whole genome shotgun (WGS) entry which is preliminary data.</text>
</comment>
<dbReference type="SUPFAM" id="SSF55229">
    <property type="entry name" value="Cell division protein MinE topological specificity domain"/>
    <property type="match status" value="1"/>
</dbReference>
<protein>
    <recommendedName>
        <fullName evidence="3">Cell division topological specificity factor</fullName>
    </recommendedName>
</protein>
<dbReference type="Proteomes" id="UP000461585">
    <property type="component" value="Unassembled WGS sequence"/>
</dbReference>
<dbReference type="AlphaFoldDB" id="A0A7X5HWI6"/>
<comment type="function">
    <text evidence="2 3">Prevents the cell division inhibition by proteins MinC and MinD at internal division sites while permitting inhibition at polar sites. This ensures cell division at the proper site by restricting the formation of a division septum at the midpoint of the long axis of the cell.</text>
</comment>
<keyword evidence="3 4" id="KW-0132">Cell division</keyword>
<dbReference type="InterPro" id="IPR036707">
    <property type="entry name" value="MinE_sf"/>
</dbReference>
<dbReference type="InterPro" id="IPR005527">
    <property type="entry name" value="MinE"/>
</dbReference>
<dbReference type="NCBIfam" id="TIGR01215">
    <property type="entry name" value="minE"/>
    <property type="match status" value="1"/>
</dbReference>
<gene>
    <name evidence="3 4" type="primary">minE</name>
    <name evidence="4" type="ORF">GXN74_09350</name>
</gene>
<keyword evidence="5" id="KW-1185">Reference proteome</keyword>
<evidence type="ECO:0000256" key="1">
    <source>
        <dbReference type="ARBA" id="ARBA00008168"/>
    </source>
</evidence>